<dbReference type="GO" id="GO:0005829">
    <property type="term" value="C:cytosol"/>
    <property type="evidence" value="ECO:0007669"/>
    <property type="project" value="TreeGrafter"/>
</dbReference>
<dbReference type="PRINTS" id="PR00862">
    <property type="entry name" value="PROLIGOPTASE"/>
</dbReference>
<dbReference type="Gene3D" id="2.130.10.120">
    <property type="entry name" value="Prolyl oligopeptidase, N-terminal domain"/>
    <property type="match status" value="1"/>
</dbReference>
<gene>
    <name evidence="5" type="ORF">EZS27_005123</name>
</gene>
<keyword evidence="1" id="KW-0645">Protease</keyword>
<dbReference type="GO" id="GO:0070012">
    <property type="term" value="F:oligopeptidase activity"/>
    <property type="evidence" value="ECO:0007669"/>
    <property type="project" value="TreeGrafter"/>
</dbReference>
<dbReference type="InterPro" id="IPR023302">
    <property type="entry name" value="Pept_S9A_N"/>
</dbReference>
<evidence type="ECO:0000256" key="3">
    <source>
        <dbReference type="ARBA" id="ARBA00022825"/>
    </source>
</evidence>
<dbReference type="Gene3D" id="3.40.50.1820">
    <property type="entry name" value="alpha/beta hydrolase"/>
    <property type="match status" value="1"/>
</dbReference>
<keyword evidence="2 5" id="KW-0378">Hydrolase</keyword>
<dbReference type="SUPFAM" id="SSF53474">
    <property type="entry name" value="alpha/beta-Hydrolases"/>
    <property type="match status" value="1"/>
</dbReference>
<feature type="non-terminal residue" evidence="5">
    <location>
        <position position="191"/>
    </location>
</feature>
<dbReference type="EC" id="3.4.21.26" evidence="5"/>
<protein>
    <submittedName>
        <fullName evidence="5">Prolyl endopeptidase</fullName>
        <ecNumber evidence="5">3.4.21.26</ecNumber>
    </submittedName>
</protein>
<evidence type="ECO:0000259" key="4">
    <source>
        <dbReference type="Pfam" id="PF02897"/>
    </source>
</evidence>
<dbReference type="AlphaFoldDB" id="A0A5J4SQK2"/>
<dbReference type="InterPro" id="IPR029058">
    <property type="entry name" value="AB_hydrolase_fold"/>
</dbReference>
<dbReference type="InterPro" id="IPR051167">
    <property type="entry name" value="Prolyl_oligopep/macrocyclase"/>
</dbReference>
<reference evidence="5" key="1">
    <citation type="submission" date="2019-03" db="EMBL/GenBank/DDBJ databases">
        <title>Single cell metagenomics reveals metabolic interactions within the superorganism composed of flagellate Streblomastix strix and complex community of Bacteroidetes bacteria on its surface.</title>
        <authorList>
            <person name="Treitli S.C."/>
            <person name="Kolisko M."/>
            <person name="Husnik F."/>
            <person name="Keeling P."/>
            <person name="Hampl V."/>
        </authorList>
    </citation>
    <scope>NUCLEOTIDE SEQUENCE</scope>
    <source>
        <strain evidence="5">STM</strain>
    </source>
</reference>
<dbReference type="SUPFAM" id="SSF50993">
    <property type="entry name" value="Peptidase/esterase 'gauge' domain"/>
    <property type="match status" value="1"/>
</dbReference>
<dbReference type="GO" id="GO:0006508">
    <property type="term" value="P:proteolysis"/>
    <property type="evidence" value="ECO:0007669"/>
    <property type="project" value="UniProtKB-KW"/>
</dbReference>
<evidence type="ECO:0000256" key="2">
    <source>
        <dbReference type="ARBA" id="ARBA00022801"/>
    </source>
</evidence>
<keyword evidence="3" id="KW-0720">Serine protease</keyword>
<proteinExistence type="predicted"/>
<evidence type="ECO:0000256" key="1">
    <source>
        <dbReference type="ARBA" id="ARBA00022670"/>
    </source>
</evidence>
<organism evidence="5">
    <name type="scientific">termite gut metagenome</name>
    <dbReference type="NCBI Taxonomy" id="433724"/>
    <lineage>
        <taxon>unclassified sequences</taxon>
        <taxon>metagenomes</taxon>
        <taxon>organismal metagenomes</taxon>
    </lineage>
</organism>
<dbReference type="InterPro" id="IPR002470">
    <property type="entry name" value="Peptidase_S9A"/>
</dbReference>
<comment type="caution">
    <text evidence="5">The sequence shown here is derived from an EMBL/GenBank/DDBJ whole genome shotgun (WGS) entry which is preliminary data.</text>
</comment>
<dbReference type="EMBL" id="SNRY01000097">
    <property type="protein sequence ID" value="KAA6347375.1"/>
    <property type="molecule type" value="Genomic_DNA"/>
</dbReference>
<accession>A0A5J4SQK2</accession>
<evidence type="ECO:0000313" key="5">
    <source>
        <dbReference type="EMBL" id="KAA6347375.1"/>
    </source>
</evidence>
<dbReference type="Pfam" id="PF02897">
    <property type="entry name" value="Peptidase_S9_N"/>
    <property type="match status" value="1"/>
</dbReference>
<feature type="domain" description="Peptidase S9A N-terminal" evidence="4">
    <location>
        <begin position="2"/>
        <end position="104"/>
    </location>
</feature>
<sequence length="191" mass="21474">MAADINNPGIHNWKELITETEIVLSNAQIIDNKLFLTYEKDASHHAYVYDLTGKKLHDVQLPSLGSVGFSGDKDDKDCYFTFTSYTTPGTIYKYDTDNNTYIPYRVPNVKFNPDNFTTEQIFFLSKDGTQIPMFLTYKKGLKQDGTNPVLLYGYGGFNISLNPGFSTTRIPFLDNGGIYVEVNLRGGGEYG</sequence>
<dbReference type="GO" id="GO:0004252">
    <property type="term" value="F:serine-type endopeptidase activity"/>
    <property type="evidence" value="ECO:0007669"/>
    <property type="project" value="UniProtKB-EC"/>
</dbReference>
<dbReference type="PANTHER" id="PTHR42881">
    <property type="entry name" value="PROLYL ENDOPEPTIDASE"/>
    <property type="match status" value="1"/>
</dbReference>
<name>A0A5J4SQK2_9ZZZZ</name>
<dbReference type="PANTHER" id="PTHR42881:SF2">
    <property type="entry name" value="PROLYL ENDOPEPTIDASE"/>
    <property type="match status" value="1"/>
</dbReference>